<dbReference type="GO" id="GO:0004190">
    <property type="term" value="F:aspartic-type endopeptidase activity"/>
    <property type="evidence" value="ECO:0007669"/>
    <property type="project" value="InterPro"/>
</dbReference>
<dbReference type="RefSeq" id="WP_022936228.1">
    <property type="nucleotide sequence ID" value="NZ_LR214940.1"/>
</dbReference>
<evidence type="ECO:0000313" key="5">
    <source>
        <dbReference type="Proteomes" id="UP000290482"/>
    </source>
</evidence>
<keyword evidence="3" id="KW-0472">Membrane</keyword>
<sequence>MDNQTKKSKISFFTKEYWKTLSWKQILINLAVYLAIYGIMILIDLLTKSKIYDNSASSGIKIEHYQGKIIGTRSVLHKGTTIEIGLTMIGLHILTFAIIFGSLFASILFRKMNGLFIVAGFATVAAGATGNMVDRFILGGVRDIFYLPWFDRGTWNFADACLMLGAFGSAISMIIIFMIERHKKDAQAKENESTSENVTNYNDTKLENEKSLEQNKNVDNDNKKDTTN</sequence>
<dbReference type="EMBL" id="LR214940">
    <property type="protein sequence ID" value="VEU55262.1"/>
    <property type="molecule type" value="Genomic_DNA"/>
</dbReference>
<dbReference type="KEGG" id="mob:NCTC10112_00135"/>
<dbReference type="PRINTS" id="PR00781">
    <property type="entry name" value="LIPOSIGPTASE"/>
</dbReference>
<dbReference type="GO" id="GO:0006508">
    <property type="term" value="P:proteolysis"/>
    <property type="evidence" value="ECO:0007669"/>
    <property type="project" value="InterPro"/>
</dbReference>
<keyword evidence="5" id="KW-1185">Reference proteome</keyword>
<feature type="transmembrane region" description="Helical" evidence="3">
    <location>
        <begin position="157"/>
        <end position="179"/>
    </location>
</feature>
<comment type="similarity">
    <text evidence="1">Belongs to the peptidase A8 family.</text>
</comment>
<keyword evidence="3" id="KW-1133">Transmembrane helix</keyword>
<feature type="transmembrane region" description="Helical" evidence="3">
    <location>
        <begin position="21"/>
        <end position="43"/>
    </location>
</feature>
<dbReference type="Pfam" id="PF01252">
    <property type="entry name" value="Peptidase_A8"/>
    <property type="match status" value="1"/>
</dbReference>
<accession>A0A448ZVW0</accession>
<evidence type="ECO:0000313" key="4">
    <source>
        <dbReference type="EMBL" id="VEU55262.1"/>
    </source>
</evidence>
<dbReference type="OrthoDB" id="397153at2"/>
<dbReference type="Proteomes" id="UP000290482">
    <property type="component" value="Chromosome"/>
</dbReference>
<dbReference type="InterPro" id="IPR001872">
    <property type="entry name" value="Peptidase_A8"/>
</dbReference>
<feature type="compositionally biased region" description="Basic and acidic residues" evidence="2">
    <location>
        <begin position="204"/>
        <end position="228"/>
    </location>
</feature>
<evidence type="ECO:0000256" key="2">
    <source>
        <dbReference type="SAM" id="MobiDB-lite"/>
    </source>
</evidence>
<keyword evidence="3" id="KW-0812">Transmembrane</keyword>
<gene>
    <name evidence="4" type="primary">lspA</name>
    <name evidence="4" type="ORF">NCTC10112_00135</name>
</gene>
<proteinExistence type="inferred from homology"/>
<protein>
    <submittedName>
        <fullName evidence="4">Lipoprotein signal peptidase</fullName>
    </submittedName>
</protein>
<feature type="region of interest" description="Disordered" evidence="2">
    <location>
        <begin position="188"/>
        <end position="228"/>
    </location>
</feature>
<feature type="transmembrane region" description="Helical" evidence="3">
    <location>
        <begin position="115"/>
        <end position="137"/>
    </location>
</feature>
<evidence type="ECO:0000256" key="1">
    <source>
        <dbReference type="RuleBase" id="RU004181"/>
    </source>
</evidence>
<name>A0A448ZVW0_METOS</name>
<reference evidence="4 5" key="1">
    <citation type="submission" date="2019-01" db="EMBL/GenBank/DDBJ databases">
        <authorList>
            <consortium name="Pathogen Informatics"/>
        </authorList>
    </citation>
    <scope>NUCLEOTIDE SEQUENCE [LARGE SCALE GENOMIC DNA]</scope>
    <source>
        <strain evidence="4 5">NCTC10112</strain>
    </source>
</reference>
<organism evidence="4 5">
    <name type="scientific">Metamycoplasma orale</name>
    <name type="common">Mycoplasma orale</name>
    <dbReference type="NCBI Taxonomy" id="2121"/>
    <lineage>
        <taxon>Bacteria</taxon>
        <taxon>Bacillati</taxon>
        <taxon>Mycoplasmatota</taxon>
        <taxon>Mycoplasmoidales</taxon>
        <taxon>Metamycoplasmataceae</taxon>
        <taxon>Metamycoplasma</taxon>
    </lineage>
</organism>
<feature type="compositionally biased region" description="Polar residues" evidence="2">
    <location>
        <begin position="194"/>
        <end position="203"/>
    </location>
</feature>
<evidence type="ECO:0000256" key="3">
    <source>
        <dbReference type="SAM" id="Phobius"/>
    </source>
</evidence>
<dbReference type="AlphaFoldDB" id="A0A448ZVW0"/>
<dbReference type="GO" id="GO:0016020">
    <property type="term" value="C:membrane"/>
    <property type="evidence" value="ECO:0007669"/>
    <property type="project" value="InterPro"/>
</dbReference>
<keyword evidence="4" id="KW-0449">Lipoprotein</keyword>
<feature type="transmembrane region" description="Helical" evidence="3">
    <location>
        <begin position="84"/>
        <end position="108"/>
    </location>
</feature>
<dbReference type="PROSITE" id="PS00855">
    <property type="entry name" value="SPASE_II"/>
    <property type="match status" value="1"/>
</dbReference>